<dbReference type="Proteomes" id="UP000682733">
    <property type="component" value="Unassembled WGS sequence"/>
</dbReference>
<accession>A0A8S2VSD8</accession>
<dbReference type="EMBL" id="CAJNOK010051324">
    <property type="protein sequence ID" value="CAF1604044.1"/>
    <property type="molecule type" value="Genomic_DNA"/>
</dbReference>
<evidence type="ECO:0000313" key="3">
    <source>
        <dbReference type="Proteomes" id="UP000682733"/>
    </source>
</evidence>
<evidence type="ECO:0000313" key="2">
    <source>
        <dbReference type="EMBL" id="CAF4413924.1"/>
    </source>
</evidence>
<organism evidence="2 3">
    <name type="scientific">Didymodactylos carnosus</name>
    <dbReference type="NCBI Taxonomy" id="1234261"/>
    <lineage>
        <taxon>Eukaryota</taxon>
        <taxon>Metazoa</taxon>
        <taxon>Spiralia</taxon>
        <taxon>Gnathifera</taxon>
        <taxon>Rotifera</taxon>
        <taxon>Eurotatoria</taxon>
        <taxon>Bdelloidea</taxon>
        <taxon>Philodinida</taxon>
        <taxon>Philodinidae</taxon>
        <taxon>Didymodactylos</taxon>
    </lineage>
</organism>
<reference evidence="2" key="1">
    <citation type="submission" date="2021-02" db="EMBL/GenBank/DDBJ databases">
        <authorList>
            <person name="Nowell W R."/>
        </authorList>
    </citation>
    <scope>NUCLEOTIDE SEQUENCE</scope>
</reference>
<comment type="caution">
    <text evidence="2">The sequence shown here is derived from an EMBL/GenBank/DDBJ whole genome shotgun (WGS) entry which is preliminary data.</text>
</comment>
<dbReference type="Proteomes" id="UP000677228">
    <property type="component" value="Unassembled WGS sequence"/>
</dbReference>
<feature type="non-terminal residue" evidence="2">
    <location>
        <position position="1"/>
    </location>
</feature>
<gene>
    <name evidence="1" type="ORF">OVA965_LOCUS42271</name>
    <name evidence="2" type="ORF">TMI583_LOCUS44122</name>
</gene>
<sequence>VLFKACLILNNINIKDYIEKLTKNTRFYDTLLDYAELLGYIDTGHENDNDDDQSKDTEEFDNREIGISDDKLRRIENTKKRMSVNQSQRINKIFCIRLPTVKEKGDYVETI</sequence>
<protein>
    <submittedName>
        <fullName evidence="2">Uncharacterized protein</fullName>
    </submittedName>
</protein>
<name>A0A8S2VSD8_9BILA</name>
<evidence type="ECO:0000313" key="1">
    <source>
        <dbReference type="EMBL" id="CAF1604044.1"/>
    </source>
</evidence>
<dbReference type="EMBL" id="CAJOBA010075209">
    <property type="protein sequence ID" value="CAF4413924.1"/>
    <property type="molecule type" value="Genomic_DNA"/>
</dbReference>
<proteinExistence type="predicted"/>
<dbReference type="AlphaFoldDB" id="A0A8S2VSD8"/>